<sequence>MYNHRLTLTIPVSPMPVLDADENCITESATVVNRWTEYCIDIFKTHFSQTLVSVKTIPDQNRTKKVRPYVRLRLRR</sequence>
<dbReference type="EMBL" id="JAIWYP010000002">
    <property type="protein sequence ID" value="KAH3874822.1"/>
    <property type="molecule type" value="Genomic_DNA"/>
</dbReference>
<proteinExistence type="predicted"/>
<evidence type="ECO:0000313" key="2">
    <source>
        <dbReference type="Proteomes" id="UP000828390"/>
    </source>
</evidence>
<reference evidence="1" key="1">
    <citation type="journal article" date="2019" name="bioRxiv">
        <title>The Genome of the Zebra Mussel, Dreissena polymorpha: A Resource for Invasive Species Research.</title>
        <authorList>
            <person name="McCartney M.A."/>
            <person name="Auch B."/>
            <person name="Kono T."/>
            <person name="Mallez S."/>
            <person name="Zhang Y."/>
            <person name="Obille A."/>
            <person name="Becker A."/>
            <person name="Abrahante J.E."/>
            <person name="Garbe J."/>
            <person name="Badalamenti J.P."/>
            <person name="Herman A."/>
            <person name="Mangelson H."/>
            <person name="Liachko I."/>
            <person name="Sullivan S."/>
            <person name="Sone E.D."/>
            <person name="Koren S."/>
            <person name="Silverstein K.A.T."/>
            <person name="Beckman K.B."/>
            <person name="Gohl D.M."/>
        </authorList>
    </citation>
    <scope>NUCLEOTIDE SEQUENCE</scope>
    <source>
        <strain evidence="1">Duluth1</strain>
        <tissue evidence="1">Whole animal</tissue>
    </source>
</reference>
<keyword evidence="2" id="KW-1185">Reference proteome</keyword>
<organism evidence="1 2">
    <name type="scientific">Dreissena polymorpha</name>
    <name type="common">Zebra mussel</name>
    <name type="synonym">Mytilus polymorpha</name>
    <dbReference type="NCBI Taxonomy" id="45954"/>
    <lineage>
        <taxon>Eukaryota</taxon>
        <taxon>Metazoa</taxon>
        <taxon>Spiralia</taxon>
        <taxon>Lophotrochozoa</taxon>
        <taxon>Mollusca</taxon>
        <taxon>Bivalvia</taxon>
        <taxon>Autobranchia</taxon>
        <taxon>Heteroconchia</taxon>
        <taxon>Euheterodonta</taxon>
        <taxon>Imparidentia</taxon>
        <taxon>Neoheterodontei</taxon>
        <taxon>Myida</taxon>
        <taxon>Dreissenoidea</taxon>
        <taxon>Dreissenidae</taxon>
        <taxon>Dreissena</taxon>
    </lineage>
</organism>
<reference evidence="1" key="2">
    <citation type="submission" date="2020-11" db="EMBL/GenBank/DDBJ databases">
        <authorList>
            <person name="McCartney M.A."/>
            <person name="Auch B."/>
            <person name="Kono T."/>
            <person name="Mallez S."/>
            <person name="Becker A."/>
            <person name="Gohl D.M."/>
            <person name="Silverstein K.A.T."/>
            <person name="Koren S."/>
            <person name="Bechman K.B."/>
            <person name="Herman A."/>
            <person name="Abrahante J.E."/>
            <person name="Garbe J."/>
        </authorList>
    </citation>
    <scope>NUCLEOTIDE SEQUENCE</scope>
    <source>
        <strain evidence="1">Duluth1</strain>
        <tissue evidence="1">Whole animal</tissue>
    </source>
</reference>
<gene>
    <name evidence="1" type="ORF">DPMN_038075</name>
</gene>
<dbReference type="Proteomes" id="UP000828390">
    <property type="component" value="Unassembled WGS sequence"/>
</dbReference>
<protein>
    <submittedName>
        <fullName evidence="1">Uncharacterized protein</fullName>
    </submittedName>
</protein>
<evidence type="ECO:0000313" key="1">
    <source>
        <dbReference type="EMBL" id="KAH3874822.1"/>
    </source>
</evidence>
<dbReference type="AlphaFoldDB" id="A0A9D4MC36"/>
<accession>A0A9D4MC36</accession>
<comment type="caution">
    <text evidence="1">The sequence shown here is derived from an EMBL/GenBank/DDBJ whole genome shotgun (WGS) entry which is preliminary data.</text>
</comment>
<name>A0A9D4MC36_DREPO</name>